<sequence>MAIRKDSKGRFLRRGETQRKDGRYCYKYVDAKGRTRCVYSWTLTTRDLTPKGKKAGPCLRELEKGVQRDLFDKVAPDDMTVYELALHYTETKTAVKQTTRAGYKTVLNYLAKDEFGSRRIRDVTSFEAKRWLIDLQNVHGKRYSSIHTIRGVLKPAFQMAEENDLIRRNPFNFELATVLVNDMVAREALTPKQERRFLEFVANDKHYQHYYDAFFILLNTGLRISEFCGLTVDDLDFEEGSIRVNKQLQRSSDMRYYIERPKTESGVRYVPMTNAVSASFKRVLASRPRPACEPVVDGVSGFLFLDKNEMPRVALHWQKYFQYAVAKHNRIYKEELPKITPHVCRHTFCSKMARKGMNPAKLKYIMGHSDIEVTFNTYTHLGFDDVKADMLGYESGAA</sequence>
<dbReference type="InterPro" id="IPR013762">
    <property type="entry name" value="Integrase-like_cat_sf"/>
</dbReference>
<dbReference type="InterPro" id="IPR050090">
    <property type="entry name" value="Tyrosine_recombinase_XerCD"/>
</dbReference>
<dbReference type="CDD" id="cd01189">
    <property type="entry name" value="INT_ICEBs1_C_like"/>
    <property type="match status" value="1"/>
</dbReference>
<evidence type="ECO:0000313" key="7">
    <source>
        <dbReference type="EMBL" id="RNM36688.1"/>
    </source>
</evidence>
<evidence type="ECO:0000256" key="1">
    <source>
        <dbReference type="ARBA" id="ARBA00008857"/>
    </source>
</evidence>
<dbReference type="Gene3D" id="1.10.150.130">
    <property type="match status" value="1"/>
</dbReference>
<dbReference type="InterPro" id="IPR010998">
    <property type="entry name" value="Integrase_recombinase_N"/>
</dbReference>
<dbReference type="Pfam" id="PF00589">
    <property type="entry name" value="Phage_integrase"/>
    <property type="match status" value="1"/>
</dbReference>
<dbReference type="Gene3D" id="1.10.443.10">
    <property type="entry name" value="Intergrase catalytic core"/>
    <property type="match status" value="1"/>
</dbReference>
<dbReference type="Proteomes" id="UP000271472">
    <property type="component" value="Unassembled WGS sequence"/>
</dbReference>
<protein>
    <submittedName>
        <fullName evidence="7">Site-specific integrase</fullName>
    </submittedName>
</protein>
<gene>
    <name evidence="7" type="ORF">DMP05_02650</name>
</gene>
<dbReference type="PANTHER" id="PTHR30349">
    <property type="entry name" value="PHAGE INTEGRASE-RELATED"/>
    <property type="match status" value="1"/>
</dbReference>
<dbReference type="RefSeq" id="WP_123219028.1">
    <property type="nucleotide sequence ID" value="NZ_JACHYQ010000002.1"/>
</dbReference>
<dbReference type="InterPro" id="IPR011010">
    <property type="entry name" value="DNA_brk_join_enz"/>
</dbReference>
<dbReference type="GO" id="GO:0008907">
    <property type="term" value="F:integrase activity"/>
    <property type="evidence" value="ECO:0007669"/>
    <property type="project" value="InterPro"/>
</dbReference>
<reference evidence="8" key="1">
    <citation type="submission" date="2018-05" db="EMBL/GenBank/DDBJ databases">
        <title>Genome Sequencing of selected type strains of the family Eggerthellaceae.</title>
        <authorList>
            <person name="Danylec N."/>
            <person name="Stoll D.A."/>
            <person name="Doetsch A."/>
            <person name="Huch M."/>
        </authorList>
    </citation>
    <scope>NUCLEOTIDE SEQUENCE [LARGE SCALE GENOMIC DNA]</scope>
    <source>
        <strain evidence="8">DSM 22006</strain>
    </source>
</reference>
<evidence type="ECO:0000259" key="6">
    <source>
        <dbReference type="PROSITE" id="PS51900"/>
    </source>
</evidence>
<dbReference type="EMBL" id="QIBZ01000003">
    <property type="protein sequence ID" value="RNM36688.1"/>
    <property type="molecule type" value="Genomic_DNA"/>
</dbReference>
<comment type="caution">
    <text evidence="7">The sequence shown here is derived from an EMBL/GenBank/DDBJ whole genome shotgun (WGS) entry which is preliminary data.</text>
</comment>
<dbReference type="Gene3D" id="3.30.160.60">
    <property type="entry name" value="Classic Zinc Finger"/>
    <property type="match status" value="1"/>
</dbReference>
<dbReference type="GO" id="GO:0003677">
    <property type="term" value="F:DNA binding"/>
    <property type="evidence" value="ECO:0007669"/>
    <property type="project" value="UniProtKB-UniRule"/>
</dbReference>
<accession>A0A3N0II84</accession>
<dbReference type="InterPro" id="IPR044068">
    <property type="entry name" value="CB"/>
</dbReference>
<organism evidence="7 8">
    <name type="scientific">Slackia isoflavoniconvertens</name>
    <dbReference type="NCBI Taxonomy" id="572010"/>
    <lineage>
        <taxon>Bacteria</taxon>
        <taxon>Bacillati</taxon>
        <taxon>Actinomycetota</taxon>
        <taxon>Coriobacteriia</taxon>
        <taxon>Eggerthellales</taxon>
        <taxon>Eggerthellaceae</taxon>
        <taxon>Slackia</taxon>
    </lineage>
</organism>
<dbReference type="PROSITE" id="PS51898">
    <property type="entry name" value="TYR_RECOMBINASE"/>
    <property type="match status" value="1"/>
</dbReference>
<feature type="domain" description="Core-binding (CB)" evidence="6">
    <location>
        <begin position="79"/>
        <end position="161"/>
    </location>
</feature>
<dbReference type="AlphaFoldDB" id="A0A3N0II84"/>
<dbReference type="GeneID" id="98662887"/>
<keyword evidence="3" id="KW-0233">DNA recombination</keyword>
<feature type="domain" description="Tyr recombinase" evidence="5">
    <location>
        <begin position="184"/>
        <end position="391"/>
    </location>
</feature>
<comment type="similarity">
    <text evidence="1">Belongs to the 'phage' integrase family.</text>
</comment>
<name>A0A3N0II84_9ACTN</name>
<keyword evidence="8" id="KW-1185">Reference proteome</keyword>
<dbReference type="InterPro" id="IPR002104">
    <property type="entry name" value="Integrase_catalytic"/>
</dbReference>
<dbReference type="PANTHER" id="PTHR30349:SF41">
    <property type="entry name" value="INTEGRASE_RECOMBINASE PROTEIN MJ0367-RELATED"/>
    <property type="match status" value="1"/>
</dbReference>
<evidence type="ECO:0000259" key="5">
    <source>
        <dbReference type="PROSITE" id="PS51898"/>
    </source>
</evidence>
<evidence type="ECO:0000313" key="8">
    <source>
        <dbReference type="Proteomes" id="UP000271472"/>
    </source>
</evidence>
<dbReference type="InterPro" id="IPR004191">
    <property type="entry name" value="Integrase_Tn916-type_DNA-bd_N"/>
</dbReference>
<dbReference type="OrthoDB" id="3178176at2"/>
<dbReference type="PROSITE" id="PS51900">
    <property type="entry name" value="CB"/>
    <property type="match status" value="1"/>
</dbReference>
<dbReference type="SUPFAM" id="SSF54171">
    <property type="entry name" value="DNA-binding domain"/>
    <property type="match status" value="1"/>
</dbReference>
<dbReference type="InterPro" id="IPR016177">
    <property type="entry name" value="DNA-bd_dom_sf"/>
</dbReference>
<evidence type="ECO:0000256" key="2">
    <source>
        <dbReference type="ARBA" id="ARBA00023125"/>
    </source>
</evidence>
<proteinExistence type="inferred from homology"/>
<dbReference type="SUPFAM" id="SSF56349">
    <property type="entry name" value="DNA breaking-rejoining enzymes"/>
    <property type="match status" value="1"/>
</dbReference>
<dbReference type="GO" id="GO:0006310">
    <property type="term" value="P:DNA recombination"/>
    <property type="evidence" value="ECO:0007669"/>
    <property type="project" value="UniProtKB-KW"/>
</dbReference>
<evidence type="ECO:0000256" key="4">
    <source>
        <dbReference type="PROSITE-ProRule" id="PRU01248"/>
    </source>
</evidence>
<keyword evidence="2 4" id="KW-0238">DNA-binding</keyword>
<evidence type="ECO:0000256" key="3">
    <source>
        <dbReference type="ARBA" id="ARBA00023172"/>
    </source>
</evidence>
<dbReference type="Pfam" id="PF02920">
    <property type="entry name" value="Integrase_DNA"/>
    <property type="match status" value="1"/>
</dbReference>